<feature type="region of interest" description="Disordered" evidence="11">
    <location>
        <begin position="1"/>
        <end position="31"/>
    </location>
</feature>
<evidence type="ECO:0000256" key="6">
    <source>
        <dbReference type="ARBA" id="ARBA00022824"/>
    </source>
</evidence>
<evidence type="ECO:0000256" key="8">
    <source>
        <dbReference type="ARBA" id="ARBA00022989"/>
    </source>
</evidence>
<dbReference type="EMBL" id="BT080880">
    <property type="protein sequence ID" value="ACO15304.1"/>
    <property type="molecule type" value="mRNA"/>
</dbReference>
<dbReference type="InterPro" id="IPR004728">
    <property type="entry name" value="Sec62"/>
</dbReference>
<feature type="region of interest" description="Disordered" evidence="11">
    <location>
        <begin position="274"/>
        <end position="333"/>
    </location>
</feature>
<evidence type="ECO:0000256" key="11">
    <source>
        <dbReference type="SAM" id="MobiDB-lite"/>
    </source>
</evidence>
<organism evidence="13">
    <name type="scientific">Caligus clemensi</name>
    <name type="common">Sea louse</name>
    <dbReference type="NCBI Taxonomy" id="344056"/>
    <lineage>
        <taxon>Eukaryota</taxon>
        <taxon>Metazoa</taxon>
        <taxon>Ecdysozoa</taxon>
        <taxon>Arthropoda</taxon>
        <taxon>Crustacea</taxon>
        <taxon>Multicrustacea</taxon>
        <taxon>Hexanauplia</taxon>
        <taxon>Copepoda</taxon>
        <taxon>Siphonostomatoida</taxon>
        <taxon>Caligidae</taxon>
        <taxon>Caligus</taxon>
    </lineage>
</organism>
<keyword evidence="6" id="KW-0256">Endoplasmic reticulum</keyword>
<evidence type="ECO:0000256" key="7">
    <source>
        <dbReference type="ARBA" id="ARBA00022927"/>
    </source>
</evidence>
<evidence type="ECO:0000256" key="10">
    <source>
        <dbReference type="ARBA" id="ARBA00023136"/>
    </source>
</evidence>
<evidence type="ECO:0000256" key="3">
    <source>
        <dbReference type="ARBA" id="ARBA00021257"/>
    </source>
</evidence>
<protein>
    <recommendedName>
        <fullName evidence="3">Translocation protein SEC62</fullName>
    </recommendedName>
</protein>
<comment type="subcellular location">
    <subcellularLocation>
        <location evidence="1">Endoplasmic reticulum membrane</location>
        <topology evidence="1">Multi-pass membrane protein</topology>
    </subcellularLocation>
</comment>
<feature type="compositionally biased region" description="Polar residues" evidence="11">
    <location>
        <begin position="136"/>
        <end position="145"/>
    </location>
</feature>
<dbReference type="PANTHER" id="PTHR12443">
    <property type="entry name" value="TRANSLOCATION PROTEIN SEC62"/>
    <property type="match status" value="1"/>
</dbReference>
<keyword evidence="8 12" id="KW-1133">Transmembrane helix</keyword>
<evidence type="ECO:0000256" key="9">
    <source>
        <dbReference type="ARBA" id="ARBA00023010"/>
    </source>
</evidence>
<reference evidence="13" key="1">
    <citation type="submission" date="2009-03" db="EMBL/GenBank/DDBJ databases">
        <title>Caligus clemensi ESTs and full-length cDNAs.</title>
        <authorList>
            <person name="Yasuike M."/>
            <person name="von Schalburg K."/>
            <person name="Cooper G."/>
            <person name="Leong J."/>
            <person name="Jones S.R.M."/>
            <person name="Koop B.F."/>
        </authorList>
    </citation>
    <scope>NUCLEOTIDE SEQUENCE</scope>
    <source>
        <tissue evidence="13">Whole</tissue>
    </source>
</reference>
<name>C1C201_CALCM</name>
<dbReference type="InterPro" id="IPR036388">
    <property type="entry name" value="WH-like_DNA-bd_sf"/>
</dbReference>
<dbReference type="PANTHER" id="PTHR12443:SF9">
    <property type="entry name" value="TRANSLOCATION PROTEIN SEC62"/>
    <property type="match status" value="1"/>
</dbReference>
<keyword evidence="10 12" id="KW-0472">Membrane</keyword>
<comment type="similarity">
    <text evidence="2">Belongs to the SEC62 family.</text>
</comment>
<feature type="transmembrane region" description="Helical" evidence="12">
    <location>
        <begin position="213"/>
        <end position="240"/>
    </location>
</feature>
<evidence type="ECO:0000256" key="12">
    <source>
        <dbReference type="SAM" id="Phobius"/>
    </source>
</evidence>
<sequence length="333" mass="37695">MHRRGGKKDESGRKEGDSMSVRGPMSKEEKSVVHWLRRNVPVKKTKFLNTHVVEYFIGSKAVDALLNDSPWAGEKVVGDEKGLSFQCREDASAYLDELLKHKMFHRAKKIPVPEKTKKLKTDKGGSSTPGGGKVETSPQPGSPTETGKKKRKIRLDMHLDQIFIDSQDAYVWLYDPIPWYYWAGGTLIVLGIIGICLFPLWPPILRRGVHYLSIIGVGFLIFIFCLAAFQYLLFGILFVLSGGKLRFWFLPNLTEDVGFLQSFMPLYDYTYTGESKKKDKDSDDEESDDEEENNSDEKGKSEDSDDSTSKKSSTGKDFEIVNKNDTDLEPEDN</sequence>
<evidence type="ECO:0000313" key="13">
    <source>
        <dbReference type="EMBL" id="ACO15304.1"/>
    </source>
</evidence>
<feature type="transmembrane region" description="Helical" evidence="12">
    <location>
        <begin position="179"/>
        <end position="201"/>
    </location>
</feature>
<feature type="region of interest" description="Disordered" evidence="11">
    <location>
        <begin position="115"/>
        <end position="150"/>
    </location>
</feature>
<evidence type="ECO:0000256" key="4">
    <source>
        <dbReference type="ARBA" id="ARBA00022448"/>
    </source>
</evidence>
<keyword evidence="4" id="KW-0813">Transport</keyword>
<feature type="compositionally biased region" description="Acidic residues" evidence="11">
    <location>
        <begin position="282"/>
        <end position="294"/>
    </location>
</feature>
<dbReference type="GO" id="GO:0031204">
    <property type="term" value="P:post-translational protein targeting to membrane, translocation"/>
    <property type="evidence" value="ECO:0007669"/>
    <property type="project" value="TreeGrafter"/>
</dbReference>
<proteinExistence type="evidence at transcript level"/>
<dbReference type="Pfam" id="PF03839">
    <property type="entry name" value="Sec62"/>
    <property type="match status" value="1"/>
</dbReference>
<dbReference type="AlphaFoldDB" id="C1C201"/>
<evidence type="ECO:0000256" key="1">
    <source>
        <dbReference type="ARBA" id="ARBA00004477"/>
    </source>
</evidence>
<dbReference type="Gene3D" id="1.10.10.10">
    <property type="entry name" value="Winged helix-like DNA-binding domain superfamily/Winged helix DNA-binding domain"/>
    <property type="match status" value="1"/>
</dbReference>
<keyword evidence="9" id="KW-0811">Translocation</keyword>
<gene>
    <name evidence="13" type="primary">SEC62</name>
</gene>
<keyword evidence="5 12" id="KW-0812">Transmembrane</keyword>
<keyword evidence="7" id="KW-0653">Protein transport</keyword>
<accession>C1C201</accession>
<feature type="compositionally biased region" description="Basic and acidic residues" evidence="11">
    <location>
        <begin position="7"/>
        <end position="17"/>
    </location>
</feature>
<feature type="compositionally biased region" description="Basic and acidic residues" evidence="11">
    <location>
        <begin position="314"/>
        <end position="326"/>
    </location>
</feature>
<dbReference type="GO" id="GO:0005789">
    <property type="term" value="C:endoplasmic reticulum membrane"/>
    <property type="evidence" value="ECO:0007669"/>
    <property type="project" value="UniProtKB-SubCell"/>
</dbReference>
<evidence type="ECO:0000256" key="5">
    <source>
        <dbReference type="ARBA" id="ARBA00022692"/>
    </source>
</evidence>
<evidence type="ECO:0000256" key="2">
    <source>
        <dbReference type="ARBA" id="ARBA00010604"/>
    </source>
</evidence>